<dbReference type="EMBL" id="JAVDWH010000001">
    <property type="protein sequence ID" value="MDR7086589.1"/>
    <property type="molecule type" value="Genomic_DNA"/>
</dbReference>
<evidence type="ECO:0008006" key="3">
    <source>
        <dbReference type="Google" id="ProtNLM"/>
    </source>
</evidence>
<evidence type="ECO:0000313" key="2">
    <source>
        <dbReference type="Proteomes" id="UP001257739"/>
    </source>
</evidence>
<sequence length="130" mass="14383">MTEGYSGTPQLKKLGIKPGVRLVVVGKSPDWEFAEPLEDVELVEPGPTDVALVFVRERGQIDYATWGKWIFPAGSIWVAWPRKAAGHVSDVDENAIRDAALELGLVDVKVAAIDTDWSGLKIVWRKENRS</sequence>
<reference evidence="1 2" key="1">
    <citation type="submission" date="2023-07" db="EMBL/GenBank/DDBJ databases">
        <title>Sorghum-associated microbial communities from plants grown in Nebraska, USA.</title>
        <authorList>
            <person name="Schachtman D."/>
        </authorList>
    </citation>
    <scope>NUCLEOTIDE SEQUENCE [LARGE SCALE GENOMIC DNA]</scope>
    <source>
        <strain evidence="1 2">BE248</strain>
    </source>
</reference>
<dbReference type="Proteomes" id="UP001257739">
    <property type="component" value="Unassembled WGS sequence"/>
</dbReference>
<evidence type="ECO:0000313" key="1">
    <source>
        <dbReference type="EMBL" id="MDR7086589.1"/>
    </source>
</evidence>
<keyword evidence="2" id="KW-1185">Reference proteome</keyword>
<comment type="caution">
    <text evidence="1">The sequence shown here is derived from an EMBL/GenBank/DDBJ whole genome shotgun (WGS) entry which is preliminary data.</text>
</comment>
<dbReference type="RefSeq" id="WP_309968707.1">
    <property type="nucleotide sequence ID" value="NZ_JAVDWH010000001.1"/>
</dbReference>
<gene>
    <name evidence="1" type="ORF">J2X11_001428</name>
</gene>
<organism evidence="1 2">
    <name type="scientific">Aeromicrobium panaciterrae</name>
    <dbReference type="NCBI Taxonomy" id="363861"/>
    <lineage>
        <taxon>Bacteria</taxon>
        <taxon>Bacillati</taxon>
        <taxon>Actinomycetota</taxon>
        <taxon>Actinomycetes</taxon>
        <taxon>Propionibacteriales</taxon>
        <taxon>Nocardioidaceae</taxon>
        <taxon>Aeromicrobium</taxon>
    </lineage>
</organism>
<proteinExistence type="predicted"/>
<name>A0ABU1UN31_9ACTN</name>
<accession>A0ABU1UN31</accession>
<protein>
    <recommendedName>
        <fullName evidence="3">DUF3052 family protein</fullName>
    </recommendedName>
</protein>